<dbReference type="InterPro" id="IPR010505">
    <property type="entry name" value="MoaA_twitch"/>
</dbReference>
<dbReference type="AlphaFoldDB" id="A0A8K0JVM5"/>
<evidence type="ECO:0000256" key="4">
    <source>
        <dbReference type="ARBA" id="ARBA00022485"/>
    </source>
</evidence>
<dbReference type="EMBL" id="KZ308162">
    <property type="protein sequence ID" value="KAG8223502.1"/>
    <property type="molecule type" value="Genomic_DNA"/>
</dbReference>
<evidence type="ECO:0000259" key="13">
    <source>
        <dbReference type="PROSITE" id="PS51918"/>
    </source>
</evidence>
<evidence type="ECO:0000256" key="9">
    <source>
        <dbReference type="ARBA" id="ARBA00023014"/>
    </source>
</evidence>
<dbReference type="InterPro" id="IPR006638">
    <property type="entry name" value="Elp3/MiaA/NifB-like_rSAM"/>
</dbReference>
<reference evidence="14" key="1">
    <citation type="submission" date="2013-04" db="EMBL/GenBank/DDBJ databases">
        <authorList>
            <person name="Qu J."/>
            <person name="Murali S.C."/>
            <person name="Bandaranaike D."/>
            <person name="Bellair M."/>
            <person name="Blankenburg K."/>
            <person name="Chao H."/>
            <person name="Dinh H."/>
            <person name="Doddapaneni H."/>
            <person name="Downs B."/>
            <person name="Dugan-Rocha S."/>
            <person name="Elkadiri S."/>
            <person name="Gnanaolivu R.D."/>
            <person name="Hernandez B."/>
            <person name="Javaid M."/>
            <person name="Jayaseelan J.C."/>
            <person name="Lee S."/>
            <person name="Li M."/>
            <person name="Ming W."/>
            <person name="Munidasa M."/>
            <person name="Muniz J."/>
            <person name="Nguyen L."/>
            <person name="Ongeri F."/>
            <person name="Osuji N."/>
            <person name="Pu L.-L."/>
            <person name="Puazo M."/>
            <person name="Qu C."/>
            <person name="Quiroz J."/>
            <person name="Raj R."/>
            <person name="Weissenberger G."/>
            <person name="Xin Y."/>
            <person name="Zou X."/>
            <person name="Han Y."/>
            <person name="Richards S."/>
            <person name="Worley K."/>
            <person name="Muzny D."/>
            <person name="Gibbs R."/>
        </authorList>
    </citation>
    <scope>NUCLEOTIDE SEQUENCE</scope>
    <source>
        <strain evidence="14">Sampled in the wild</strain>
    </source>
</reference>
<name>A0A8K0JVM5_LADFU</name>
<dbReference type="EC" id="4.6.1.17" evidence="3"/>
<dbReference type="CDD" id="cd01335">
    <property type="entry name" value="Radical_SAM"/>
    <property type="match status" value="1"/>
</dbReference>
<dbReference type="NCBIfam" id="TIGR02666">
    <property type="entry name" value="moaA"/>
    <property type="match status" value="1"/>
</dbReference>
<feature type="domain" description="Radical SAM core" evidence="13">
    <location>
        <begin position="55"/>
        <end position="299"/>
    </location>
</feature>
<dbReference type="GO" id="GO:0061799">
    <property type="term" value="F:cyclic pyranopterin monophosphate synthase activity"/>
    <property type="evidence" value="ECO:0007669"/>
    <property type="project" value="UniProtKB-EC"/>
</dbReference>
<evidence type="ECO:0000256" key="5">
    <source>
        <dbReference type="ARBA" id="ARBA00022691"/>
    </source>
</evidence>
<dbReference type="GO" id="GO:0006777">
    <property type="term" value="P:Mo-molybdopterin cofactor biosynthetic process"/>
    <property type="evidence" value="ECO:0007669"/>
    <property type="project" value="UniProtKB-KW"/>
</dbReference>
<comment type="pathway">
    <text evidence="2">Cofactor biosynthesis; molybdopterin biosynthesis.</text>
</comment>
<protein>
    <recommendedName>
        <fullName evidence="3">cyclic pyranopterin monophosphate synthase</fullName>
        <ecNumber evidence="3">4.6.1.17</ecNumber>
    </recommendedName>
</protein>
<dbReference type="UniPathway" id="UPA00344"/>
<accession>A0A8K0JVM5</accession>
<dbReference type="InterPro" id="IPR013785">
    <property type="entry name" value="Aldolase_TIM"/>
</dbReference>
<dbReference type="Gene3D" id="3.30.70.640">
    <property type="entry name" value="Molybdopterin cofactor biosynthesis C (MoaC) domain"/>
    <property type="match status" value="1"/>
</dbReference>
<keyword evidence="10" id="KW-0342">GTP-binding</keyword>
<dbReference type="GO" id="GO:0051539">
    <property type="term" value="F:4 iron, 4 sulfur cluster binding"/>
    <property type="evidence" value="ECO:0007669"/>
    <property type="project" value="UniProtKB-KW"/>
</dbReference>
<dbReference type="SFLD" id="SFLDS00029">
    <property type="entry name" value="Radical_SAM"/>
    <property type="match status" value="1"/>
</dbReference>
<reference evidence="14" key="2">
    <citation type="submission" date="2017-10" db="EMBL/GenBank/DDBJ databases">
        <title>Ladona fulva Genome sequencing and assembly.</title>
        <authorList>
            <person name="Murali S."/>
            <person name="Richards S."/>
            <person name="Bandaranaike D."/>
            <person name="Bellair M."/>
            <person name="Blankenburg K."/>
            <person name="Chao H."/>
            <person name="Dinh H."/>
            <person name="Doddapaneni H."/>
            <person name="Dugan-Rocha S."/>
            <person name="Elkadiri S."/>
            <person name="Gnanaolivu R."/>
            <person name="Hernandez B."/>
            <person name="Skinner E."/>
            <person name="Javaid M."/>
            <person name="Lee S."/>
            <person name="Li M."/>
            <person name="Ming W."/>
            <person name="Munidasa M."/>
            <person name="Muniz J."/>
            <person name="Nguyen L."/>
            <person name="Hughes D."/>
            <person name="Osuji N."/>
            <person name="Pu L.-L."/>
            <person name="Puazo M."/>
            <person name="Qu C."/>
            <person name="Quiroz J."/>
            <person name="Raj R."/>
            <person name="Weissenberger G."/>
            <person name="Xin Y."/>
            <person name="Zou X."/>
            <person name="Han Y."/>
            <person name="Worley K."/>
            <person name="Muzny D."/>
            <person name="Gibbs R."/>
        </authorList>
    </citation>
    <scope>NUCLEOTIDE SEQUENCE</scope>
    <source>
        <strain evidence="14">Sampled in the wild</strain>
    </source>
</reference>
<evidence type="ECO:0000313" key="15">
    <source>
        <dbReference type="Proteomes" id="UP000792457"/>
    </source>
</evidence>
<evidence type="ECO:0000256" key="6">
    <source>
        <dbReference type="ARBA" id="ARBA00022723"/>
    </source>
</evidence>
<keyword evidence="5" id="KW-0949">S-adenosyl-L-methionine</keyword>
<dbReference type="InterPro" id="IPR040064">
    <property type="entry name" value="MoaA-like"/>
</dbReference>
<dbReference type="OrthoDB" id="429626at2759"/>
<dbReference type="Pfam" id="PF06463">
    <property type="entry name" value="Mob_synth_C"/>
    <property type="match status" value="1"/>
</dbReference>
<dbReference type="CDD" id="cd21117">
    <property type="entry name" value="Twitch_MoaA"/>
    <property type="match status" value="1"/>
</dbReference>
<organism evidence="14 15">
    <name type="scientific">Ladona fulva</name>
    <name type="common">Scarce chaser dragonfly</name>
    <name type="synonym">Libellula fulva</name>
    <dbReference type="NCBI Taxonomy" id="123851"/>
    <lineage>
        <taxon>Eukaryota</taxon>
        <taxon>Metazoa</taxon>
        <taxon>Ecdysozoa</taxon>
        <taxon>Arthropoda</taxon>
        <taxon>Hexapoda</taxon>
        <taxon>Insecta</taxon>
        <taxon>Pterygota</taxon>
        <taxon>Palaeoptera</taxon>
        <taxon>Odonata</taxon>
        <taxon>Epiprocta</taxon>
        <taxon>Anisoptera</taxon>
        <taxon>Libelluloidea</taxon>
        <taxon>Libellulidae</taxon>
        <taxon>Ladona</taxon>
    </lineage>
</organism>
<dbReference type="InterPro" id="IPR047594">
    <property type="entry name" value="MoaC_bact/euk"/>
</dbReference>
<evidence type="ECO:0000256" key="8">
    <source>
        <dbReference type="ARBA" id="ARBA00023004"/>
    </source>
</evidence>
<dbReference type="PANTHER" id="PTHR22960:SF0">
    <property type="entry name" value="MOLYBDENUM COFACTOR BIOSYNTHESIS PROTEIN 1"/>
    <property type="match status" value="1"/>
</dbReference>
<evidence type="ECO:0000256" key="2">
    <source>
        <dbReference type="ARBA" id="ARBA00005046"/>
    </source>
</evidence>
<evidence type="ECO:0000256" key="7">
    <source>
        <dbReference type="ARBA" id="ARBA00022741"/>
    </source>
</evidence>
<keyword evidence="4" id="KW-0004">4Fe-4S</keyword>
<dbReference type="PANTHER" id="PTHR22960">
    <property type="entry name" value="MOLYBDOPTERIN COFACTOR SYNTHESIS PROTEIN A"/>
    <property type="match status" value="1"/>
</dbReference>
<dbReference type="InterPro" id="IPR002820">
    <property type="entry name" value="Mopterin_CF_biosynth-C_dom"/>
</dbReference>
<keyword evidence="15" id="KW-1185">Reference proteome</keyword>
<dbReference type="Pfam" id="PF01967">
    <property type="entry name" value="MoaC"/>
    <property type="match status" value="1"/>
</dbReference>
<dbReference type="Pfam" id="PF04055">
    <property type="entry name" value="Radical_SAM"/>
    <property type="match status" value="1"/>
</dbReference>
<dbReference type="InterPro" id="IPR036522">
    <property type="entry name" value="MoaC_sf"/>
</dbReference>
<dbReference type="InterPro" id="IPR013483">
    <property type="entry name" value="MoaA"/>
</dbReference>
<dbReference type="Proteomes" id="UP000792457">
    <property type="component" value="Unassembled WGS sequence"/>
</dbReference>
<keyword evidence="12" id="KW-0456">Lyase</keyword>
<dbReference type="CDD" id="cd01420">
    <property type="entry name" value="MoaC_PE"/>
    <property type="match status" value="1"/>
</dbReference>
<dbReference type="SUPFAM" id="SSF102114">
    <property type="entry name" value="Radical SAM enzymes"/>
    <property type="match status" value="1"/>
</dbReference>
<proteinExistence type="predicted"/>
<dbReference type="SFLD" id="SFLDG01067">
    <property type="entry name" value="SPASM/twitch_domain_containing"/>
    <property type="match status" value="1"/>
</dbReference>
<dbReference type="NCBIfam" id="TIGR00581">
    <property type="entry name" value="moaC"/>
    <property type="match status" value="1"/>
</dbReference>
<keyword evidence="7" id="KW-0547">Nucleotide-binding</keyword>
<evidence type="ECO:0000256" key="10">
    <source>
        <dbReference type="ARBA" id="ARBA00023134"/>
    </source>
</evidence>
<keyword evidence="6" id="KW-0479">Metal-binding</keyword>
<comment type="caution">
    <text evidence="14">The sequence shown here is derived from an EMBL/GenBank/DDBJ whole genome shotgun (WGS) entry which is preliminary data.</text>
</comment>
<keyword evidence="9" id="KW-0411">Iron-sulfur</keyword>
<dbReference type="GO" id="GO:0061798">
    <property type="term" value="F:GTP 3',8'-cyclase activity"/>
    <property type="evidence" value="ECO:0007669"/>
    <property type="project" value="TreeGrafter"/>
</dbReference>
<dbReference type="InterPro" id="IPR023045">
    <property type="entry name" value="MoaC"/>
</dbReference>
<gene>
    <name evidence="14" type="ORF">J437_LFUL004970</name>
</gene>
<keyword evidence="8" id="KW-0408">Iron</keyword>
<dbReference type="InterPro" id="IPR058240">
    <property type="entry name" value="rSAM_sf"/>
</dbReference>
<dbReference type="SMART" id="SM00729">
    <property type="entry name" value="Elp3"/>
    <property type="match status" value="1"/>
</dbReference>
<dbReference type="InterPro" id="IPR007197">
    <property type="entry name" value="rSAM"/>
</dbReference>
<keyword evidence="11" id="KW-0501">Molybdenum cofactor biosynthesis</keyword>
<dbReference type="Gene3D" id="3.20.20.70">
    <property type="entry name" value="Aldolase class I"/>
    <property type="match status" value="1"/>
</dbReference>
<evidence type="ECO:0000256" key="11">
    <source>
        <dbReference type="ARBA" id="ARBA00023150"/>
    </source>
</evidence>
<dbReference type="SFLD" id="SFLDG01383">
    <property type="entry name" value="cyclic_pyranopterin_phosphate"/>
    <property type="match status" value="1"/>
</dbReference>
<dbReference type="InterPro" id="IPR050105">
    <property type="entry name" value="MoCo_biosynth_MoaA/MoaC"/>
</dbReference>
<evidence type="ECO:0000256" key="12">
    <source>
        <dbReference type="ARBA" id="ARBA00023239"/>
    </source>
</evidence>
<dbReference type="SFLD" id="SFLDG01386">
    <property type="entry name" value="main_SPASM_domain-containing"/>
    <property type="match status" value="1"/>
</dbReference>
<dbReference type="SUPFAM" id="SSF55040">
    <property type="entry name" value="Molybdenum cofactor biosynthesis protein C, MoaC"/>
    <property type="match status" value="1"/>
</dbReference>
<sequence>MSITEMFCRQSCLSRTLGRLITSNSSVSTKVEEAHDIVTATTKNDPLKNDYLTDSFGRFHNYLRISLTERCNLRCKYSLGKYCMPADGVTLTHKSKLLTSDEVIRLANLFVRQGVRKIRLTGGEPTLRKDLVDIVRAISALDGKPKVSMTTNGVTLSRVLPELYHAGLSSINISLDSLRPERYGQITRTIVKNNVSGGNPPRGIWSRVMDGVDLALHLGFNPVKINCVVMRNFNDDELVDFVRLTENRPGLEVRFIEFMPFGGNGWGDGKKLVPYSEMLKVLKERWPTLFRVPGDKSDTAKVFHIPEIGGNIGFITSMTEHFCGGCNRLRITADGNLKVCLFGNAEVSLRDAIRANVSEEDLLLTIQAAVRLKKKQHAGNYAAHKEEILDCHTKEKQFSVSSIVQGSDFSLKFDDKSVSSRAEDKPSSISKFDTTSKTSYYSCQEKDGGPSSKSRNLEEEKLSSPFCDDFTVMNNKTSSVEENKKSMLTHIDEKGSANMVDVGGKIVSRRKAIARSVLWVGKEAGTLILENNINKGDVFGVARIAGIMAAKSTASLIPLCHQVPLTSVKVDFHLDTNTWEIVILATALCEGKTGVEMEALVAASVSALTIYDMVKSVAGRSGMAIKEVRLVSKIGGQKGDYHYEA</sequence>
<dbReference type="GO" id="GO:0046872">
    <property type="term" value="F:metal ion binding"/>
    <property type="evidence" value="ECO:0007669"/>
    <property type="project" value="UniProtKB-KW"/>
</dbReference>
<dbReference type="PROSITE" id="PS51918">
    <property type="entry name" value="RADICAL_SAM"/>
    <property type="match status" value="1"/>
</dbReference>
<evidence type="ECO:0000256" key="1">
    <source>
        <dbReference type="ARBA" id="ARBA00001637"/>
    </source>
</evidence>
<evidence type="ECO:0000313" key="14">
    <source>
        <dbReference type="EMBL" id="KAG8223502.1"/>
    </source>
</evidence>
<comment type="catalytic activity">
    <reaction evidence="1">
        <text>(8S)-3',8-cyclo-7,8-dihydroguanosine 5'-triphosphate = cyclic pyranopterin phosphate + diphosphate</text>
        <dbReference type="Rhea" id="RHEA:49580"/>
        <dbReference type="ChEBI" id="CHEBI:33019"/>
        <dbReference type="ChEBI" id="CHEBI:59648"/>
        <dbReference type="ChEBI" id="CHEBI:131766"/>
        <dbReference type="EC" id="4.6.1.17"/>
    </reaction>
</comment>
<dbReference type="NCBIfam" id="NF006870">
    <property type="entry name" value="PRK09364.1"/>
    <property type="match status" value="1"/>
</dbReference>
<dbReference type="GO" id="GO:0005525">
    <property type="term" value="F:GTP binding"/>
    <property type="evidence" value="ECO:0007669"/>
    <property type="project" value="UniProtKB-KW"/>
</dbReference>
<evidence type="ECO:0000256" key="3">
    <source>
        <dbReference type="ARBA" id="ARBA00012575"/>
    </source>
</evidence>